<gene>
    <name evidence="2" type="ORF">METZ01_LOCUS141804</name>
</gene>
<protein>
    <recommendedName>
        <fullName evidence="1">Schlafen group 3-like DNA/RNA helicase domain-containing protein</fullName>
    </recommendedName>
</protein>
<accession>A0A381ZI75</accession>
<dbReference type="InterPro" id="IPR018647">
    <property type="entry name" value="SLFN_3-like_DNA/RNA_helicase"/>
</dbReference>
<sequence>VIGMALCGYRGTVADFIDCADSNLLVETISGNLARGSKPEWGSWRDGLQKLANDLRLASREDQYSWIRELTIVCELCFTGSRHRADIVLGGMDSTNNPCLLVLEAKQWSSDSVEINEDDFHYVVANAYRDVTSLQLHPILQARGYASSLEQSEALHNAQVLSGAYLPNMRSGNPAIEEPSIRRANQDFLVLLDGSITLRDILSRLFSGGDELGVISQIIEDAEFVFSNPTEYDVSPDDCEDDDWSVDNESEENQSMSSMVSAEQVFDGLGYYGSREEFVELCDRNLIAHRIRESLGVNMRETTSEFRSWREGLYRLARVLRDVDLPIHVACEVRSQAGMIDVVLGGISAETVAPAFLVIELKQWSELGILNDPDDWMLENGIIRAHVGGPSVRATSHPSWQANRYKRGLRNYKMYFQDYENTIIHGMAYLPNVTLPETSAISDERYYNTDSAYPPIFYGSSTNDFVNFLNGFFAPDQSDNLLDMIRSPHGTTRYITEQVEDLYIRGMNGDLENSMLVPSAEQQRSIHSIIDSLNSNESRQVHLVQGGPGTGKTIVGLYVFFSQFQIGSNICYFAGNNPTPRVLRERLADLPNGRNLEESILTGGELDRRMGGLCEEGPMDLLIVDESQSH</sequence>
<dbReference type="EMBL" id="UINC01021426">
    <property type="protein sequence ID" value="SVA88950.1"/>
    <property type="molecule type" value="Genomic_DNA"/>
</dbReference>
<feature type="non-terminal residue" evidence="2">
    <location>
        <position position="1"/>
    </location>
</feature>
<dbReference type="Gene3D" id="3.40.50.300">
    <property type="entry name" value="P-loop containing nucleotide triphosphate hydrolases"/>
    <property type="match status" value="1"/>
</dbReference>
<evidence type="ECO:0000259" key="1">
    <source>
        <dbReference type="Pfam" id="PF09848"/>
    </source>
</evidence>
<proteinExistence type="predicted"/>
<dbReference type="InterPro" id="IPR027417">
    <property type="entry name" value="P-loop_NTPase"/>
</dbReference>
<name>A0A381ZI75_9ZZZZ</name>
<feature type="domain" description="Schlafen group 3-like DNA/RNA helicase" evidence="1">
    <location>
        <begin position="539"/>
        <end position="628"/>
    </location>
</feature>
<dbReference type="AlphaFoldDB" id="A0A381ZI75"/>
<reference evidence="2" key="1">
    <citation type="submission" date="2018-05" db="EMBL/GenBank/DDBJ databases">
        <authorList>
            <person name="Lanie J.A."/>
            <person name="Ng W.-L."/>
            <person name="Kazmierczak K.M."/>
            <person name="Andrzejewski T.M."/>
            <person name="Davidsen T.M."/>
            <person name="Wayne K.J."/>
            <person name="Tettelin H."/>
            <person name="Glass J.I."/>
            <person name="Rusch D."/>
            <person name="Podicherti R."/>
            <person name="Tsui H.-C.T."/>
            <person name="Winkler M.E."/>
        </authorList>
    </citation>
    <scope>NUCLEOTIDE SEQUENCE</scope>
</reference>
<organism evidence="2">
    <name type="scientific">marine metagenome</name>
    <dbReference type="NCBI Taxonomy" id="408172"/>
    <lineage>
        <taxon>unclassified sequences</taxon>
        <taxon>metagenomes</taxon>
        <taxon>ecological metagenomes</taxon>
    </lineage>
</organism>
<dbReference type="Pfam" id="PF09848">
    <property type="entry name" value="SLFN-g3_helicase"/>
    <property type="match status" value="1"/>
</dbReference>
<feature type="non-terminal residue" evidence="2">
    <location>
        <position position="630"/>
    </location>
</feature>
<evidence type="ECO:0000313" key="2">
    <source>
        <dbReference type="EMBL" id="SVA88950.1"/>
    </source>
</evidence>
<dbReference type="SUPFAM" id="SSF52540">
    <property type="entry name" value="P-loop containing nucleoside triphosphate hydrolases"/>
    <property type="match status" value="1"/>
</dbReference>